<proteinExistence type="predicted"/>
<protein>
    <submittedName>
        <fullName evidence="2">Uncharacterized protein</fullName>
    </submittedName>
</protein>
<comment type="caution">
    <text evidence="2">The sequence shown here is derived from an EMBL/GenBank/DDBJ whole genome shotgun (WGS) entry which is preliminary data.</text>
</comment>
<dbReference type="AlphaFoldDB" id="A0A316D7W3"/>
<dbReference type="RefSeq" id="WP_109689562.1">
    <property type="nucleotide sequence ID" value="NZ_QGGL01000009.1"/>
</dbReference>
<evidence type="ECO:0000256" key="1">
    <source>
        <dbReference type="SAM" id="MobiDB-lite"/>
    </source>
</evidence>
<evidence type="ECO:0000313" key="2">
    <source>
        <dbReference type="EMBL" id="PWK12829.1"/>
    </source>
</evidence>
<accession>A0A316D7W3</accession>
<gene>
    <name evidence="2" type="ORF">C7459_109191</name>
</gene>
<reference evidence="2 3" key="1">
    <citation type="submission" date="2018-05" db="EMBL/GenBank/DDBJ databases">
        <title>Genomic Encyclopedia of Type Strains, Phase IV (KMG-IV): sequencing the most valuable type-strain genomes for metagenomic binning, comparative biology and taxonomic classification.</title>
        <authorList>
            <person name="Goeker M."/>
        </authorList>
    </citation>
    <scope>NUCLEOTIDE SEQUENCE [LARGE SCALE GENOMIC DNA]</scope>
    <source>
        <strain evidence="2 3">DSM 18773</strain>
    </source>
</reference>
<evidence type="ECO:0000313" key="3">
    <source>
        <dbReference type="Proteomes" id="UP000245634"/>
    </source>
</evidence>
<feature type="region of interest" description="Disordered" evidence="1">
    <location>
        <begin position="31"/>
        <end position="57"/>
    </location>
</feature>
<sequence length="234" mass="25682">MKKNMLLTTAFVVLVGVGVFSYNYNPLGTSNSPQTDLSVSSTTQEIPYSQETSLPTTESSASIGKLYHNDKEMFKEADIVALVKVNEQEVVSHSDSLVTTKSQVSIEQAFKGKGPSGLLISELGGPVDFSKIPDIGKSSDGKPKQTGVMETTIEGSTVMKKGHSYFVFLKQNPDAQWGYNILGSVQGKFRYDDEKNMAVTTVAESHFKEELFFLQKEHAGKGKKELVQYFNSLS</sequence>
<name>A0A316D7W3_9BACL</name>
<dbReference type="OrthoDB" id="2381222at2"/>
<dbReference type="Proteomes" id="UP000245634">
    <property type="component" value="Unassembled WGS sequence"/>
</dbReference>
<dbReference type="EMBL" id="QGGL01000009">
    <property type="protein sequence ID" value="PWK12829.1"/>
    <property type="molecule type" value="Genomic_DNA"/>
</dbReference>
<keyword evidence="3" id="KW-1185">Reference proteome</keyword>
<organism evidence="2 3">
    <name type="scientific">Tumebacillus permanentifrigoris</name>
    <dbReference type="NCBI Taxonomy" id="378543"/>
    <lineage>
        <taxon>Bacteria</taxon>
        <taxon>Bacillati</taxon>
        <taxon>Bacillota</taxon>
        <taxon>Bacilli</taxon>
        <taxon>Bacillales</taxon>
        <taxon>Alicyclobacillaceae</taxon>
        <taxon>Tumebacillus</taxon>
    </lineage>
</organism>